<name>A0A0D0J176_9BACT</name>
<dbReference type="PANTHER" id="PTHR37841">
    <property type="entry name" value="GLR2918 PROTEIN"/>
    <property type="match status" value="1"/>
</dbReference>
<keyword evidence="2" id="KW-1185">Reference proteome</keyword>
<comment type="caution">
    <text evidence="1">The sequence shown here is derived from an EMBL/GenBank/DDBJ whole genome shotgun (WGS) entry which is preliminary data.</text>
</comment>
<dbReference type="Pfam" id="PF14903">
    <property type="entry name" value="WG_beta_rep"/>
    <property type="match status" value="3"/>
</dbReference>
<dbReference type="STRING" id="1602171.ST44_03615"/>
<sequence>MEKKEMLQVHKYTKILVPASSYNMQDDNRLLIPFTSGENIGFVDNEGVIVVKPQFTMYYGDCYDESDYIRVTVDYLYGFPRSGGRVASYKRPMYGLINFKGETIFEPSFFSLIPAIGNKKLYTVQDKNLGYAVLNIDGTEVVPYGKYSYIDGFDKGLARVKIGNVTNWQKNNGNKWGLINENGDEVLPIEYDDMWSFYGKNRATVRVVKGDFAQNIVLSEILGVVEDQESGSLSDNYYADDYGSSYGEYAGSYAQDVEGYSDDVIDDAFDGDPDAYWNID</sequence>
<dbReference type="Proteomes" id="UP000032046">
    <property type="component" value="Unassembled WGS sequence"/>
</dbReference>
<accession>A0A0D0J176</accession>
<protein>
    <submittedName>
        <fullName evidence="1">Uncharacterized protein</fullName>
    </submittedName>
</protein>
<proteinExistence type="predicted"/>
<dbReference type="InterPro" id="IPR032774">
    <property type="entry name" value="WG_beta_rep"/>
</dbReference>
<dbReference type="RefSeq" id="WP_042518175.1">
    <property type="nucleotide sequence ID" value="NZ_JXQK01000043.1"/>
</dbReference>
<evidence type="ECO:0000313" key="1">
    <source>
        <dbReference type="EMBL" id="KIP63362.1"/>
    </source>
</evidence>
<evidence type="ECO:0000313" key="2">
    <source>
        <dbReference type="Proteomes" id="UP000032046"/>
    </source>
</evidence>
<organism evidence="1 2">
    <name type="scientific">Prevotella pectinovora</name>
    <dbReference type="NCBI Taxonomy" id="1602169"/>
    <lineage>
        <taxon>Bacteria</taxon>
        <taxon>Pseudomonadati</taxon>
        <taxon>Bacteroidota</taxon>
        <taxon>Bacteroidia</taxon>
        <taxon>Bacteroidales</taxon>
        <taxon>Prevotellaceae</taxon>
        <taxon>Prevotella</taxon>
    </lineage>
</organism>
<dbReference type="EMBL" id="JXQK01000043">
    <property type="protein sequence ID" value="KIP63362.1"/>
    <property type="molecule type" value="Genomic_DNA"/>
</dbReference>
<dbReference type="AlphaFoldDB" id="A0A0D0J176"/>
<reference evidence="1 2" key="1">
    <citation type="submission" date="2015-01" db="EMBL/GenBank/DDBJ databases">
        <title>Comparative genomics of non-oral Prevotella species.</title>
        <authorList>
            <person name="Accetto T."/>
            <person name="Nograsek B."/>
            <person name="Avgustin G."/>
        </authorList>
    </citation>
    <scope>NUCLEOTIDE SEQUENCE [LARGE SCALE GENOMIC DNA]</scope>
    <source>
        <strain evidence="1 2">P5-119</strain>
    </source>
</reference>
<dbReference type="PANTHER" id="PTHR37841:SF1">
    <property type="entry name" value="DUF3298 DOMAIN-CONTAINING PROTEIN"/>
    <property type="match status" value="1"/>
</dbReference>
<gene>
    <name evidence="1" type="ORF">ST44_03615</name>
</gene>